<dbReference type="InterPro" id="IPR045857">
    <property type="entry name" value="O16G_dom_2"/>
</dbReference>
<feature type="domain" description="Glycosyl hydrolase family 13 catalytic" evidence="4">
    <location>
        <begin position="91"/>
        <end position="502"/>
    </location>
</feature>
<dbReference type="InterPro" id="IPR006047">
    <property type="entry name" value="GH13_cat_dom"/>
</dbReference>
<evidence type="ECO:0000313" key="6">
    <source>
        <dbReference type="Proteomes" id="UP001159428"/>
    </source>
</evidence>
<evidence type="ECO:0000256" key="2">
    <source>
        <dbReference type="ARBA" id="ARBA00023295"/>
    </source>
</evidence>
<dbReference type="Pfam" id="PF00128">
    <property type="entry name" value="Alpha-amylase"/>
    <property type="match status" value="1"/>
</dbReference>
<evidence type="ECO:0000259" key="4">
    <source>
        <dbReference type="SMART" id="SM00642"/>
    </source>
</evidence>
<keyword evidence="2" id="KW-0326">Glycosidase</keyword>
<proteinExistence type="predicted"/>
<dbReference type="Gene3D" id="3.90.400.10">
    <property type="entry name" value="Oligo-1,6-glucosidase, Domain 2"/>
    <property type="match status" value="1"/>
</dbReference>
<dbReference type="AlphaFoldDB" id="A0AAU9X877"/>
<keyword evidence="3" id="KW-1133">Transmembrane helix</keyword>
<keyword evidence="6" id="KW-1185">Reference proteome</keyword>
<dbReference type="SUPFAM" id="SSF51011">
    <property type="entry name" value="Glycosyl hydrolase domain"/>
    <property type="match status" value="1"/>
</dbReference>
<dbReference type="InterPro" id="IPR013780">
    <property type="entry name" value="Glyco_hydro_b"/>
</dbReference>
<organism evidence="5 6">
    <name type="scientific">Pocillopora meandrina</name>
    <dbReference type="NCBI Taxonomy" id="46732"/>
    <lineage>
        <taxon>Eukaryota</taxon>
        <taxon>Metazoa</taxon>
        <taxon>Cnidaria</taxon>
        <taxon>Anthozoa</taxon>
        <taxon>Hexacorallia</taxon>
        <taxon>Scleractinia</taxon>
        <taxon>Astrocoeniina</taxon>
        <taxon>Pocilloporidae</taxon>
        <taxon>Pocillopora</taxon>
    </lineage>
</organism>
<feature type="transmembrane region" description="Helical" evidence="3">
    <location>
        <begin position="41"/>
        <end position="65"/>
    </location>
</feature>
<protein>
    <recommendedName>
        <fullName evidence="4">Glycosyl hydrolase family 13 catalytic domain-containing protein</fullName>
    </recommendedName>
</protein>
<dbReference type="PANTHER" id="PTHR10357">
    <property type="entry name" value="ALPHA-AMYLASE FAMILY MEMBER"/>
    <property type="match status" value="1"/>
</dbReference>
<comment type="caution">
    <text evidence="5">The sequence shown here is derived from an EMBL/GenBank/DDBJ whole genome shotgun (WGS) entry which is preliminary data.</text>
</comment>
<dbReference type="GO" id="GO:0016798">
    <property type="term" value="F:hydrolase activity, acting on glycosyl bonds"/>
    <property type="evidence" value="ECO:0007669"/>
    <property type="project" value="UniProtKB-KW"/>
</dbReference>
<dbReference type="Proteomes" id="UP001159428">
    <property type="component" value="Unassembled WGS sequence"/>
</dbReference>
<keyword evidence="1" id="KW-0378">Hydrolase</keyword>
<accession>A0AAU9X877</accession>
<name>A0AAU9X877_9CNID</name>
<evidence type="ECO:0000256" key="3">
    <source>
        <dbReference type="SAM" id="Phobius"/>
    </source>
</evidence>
<dbReference type="PANTHER" id="PTHR10357:SF179">
    <property type="entry name" value="NEUTRAL AND BASIC AMINO ACID TRANSPORT PROTEIN RBAT"/>
    <property type="match status" value="1"/>
</dbReference>
<dbReference type="Gene3D" id="2.60.40.1180">
    <property type="entry name" value="Golgi alpha-mannosidase II"/>
    <property type="match status" value="1"/>
</dbReference>
<dbReference type="SMART" id="SM00642">
    <property type="entry name" value="Aamy"/>
    <property type="match status" value="1"/>
</dbReference>
<dbReference type="InterPro" id="IPR017853">
    <property type="entry name" value="GH"/>
</dbReference>
<dbReference type="EMBL" id="CALNXJ010000034">
    <property type="protein sequence ID" value="CAH3140499.1"/>
    <property type="molecule type" value="Genomic_DNA"/>
</dbReference>
<dbReference type="FunFam" id="3.90.400.10:FF:000002">
    <property type="entry name" value="Sucrose isomerase"/>
    <property type="match status" value="1"/>
</dbReference>
<dbReference type="InterPro" id="IPR031984">
    <property type="entry name" value="SLC3A2_N"/>
</dbReference>
<keyword evidence="3" id="KW-0812">Transmembrane</keyword>
<dbReference type="GO" id="GO:0005975">
    <property type="term" value="P:carbohydrate metabolic process"/>
    <property type="evidence" value="ECO:0007669"/>
    <property type="project" value="InterPro"/>
</dbReference>
<reference evidence="5 6" key="1">
    <citation type="submission" date="2022-05" db="EMBL/GenBank/DDBJ databases">
        <authorList>
            <consortium name="Genoscope - CEA"/>
            <person name="William W."/>
        </authorList>
    </citation>
    <scope>NUCLEOTIDE SEQUENCE [LARGE SCALE GENOMIC DNA]</scope>
</reference>
<dbReference type="Gene3D" id="3.20.20.80">
    <property type="entry name" value="Glycosidases"/>
    <property type="match status" value="1"/>
</dbReference>
<keyword evidence="3" id="KW-0472">Membrane</keyword>
<evidence type="ECO:0000256" key="1">
    <source>
        <dbReference type="ARBA" id="ARBA00022801"/>
    </source>
</evidence>
<gene>
    <name evidence="5" type="ORF">PMEA_00019214</name>
</gene>
<evidence type="ECO:0000313" key="5">
    <source>
        <dbReference type="EMBL" id="CAH3140499.1"/>
    </source>
</evidence>
<dbReference type="Pfam" id="PF16028">
    <property type="entry name" value="SLC3A2_N"/>
    <property type="match status" value="1"/>
</dbReference>
<dbReference type="SUPFAM" id="SSF51445">
    <property type="entry name" value="(Trans)glycosidases"/>
    <property type="match status" value="1"/>
</dbReference>
<sequence length="596" mass="67768">MTNEVEFSSLTKDDAKITFEDPSHISKPSDEEIAQHRKTRLTLVVVFAAIVIVMVVAAVIIIIVAPKCDKKEEVPEKKKSNEWLKHGIIYQVYPRSFKDSSGDGNGDLKGILNKMDYFTELGVQAVWLNPIYDMENYTAIDSMFGTMEDFDKFIKEAHEKGIKVIMGFVPNHSSNKHPWFLESKKDGNNSYRDYYIWKGGPAKNETPNNWISVFGGSAWTFDITTKQFYLHQFSKEQPDLNLRNEKVKKELQDVLKFWLAKGVDGFNFDAVQFLIENENFGDETPNSNYNASDLKYDMLKHTLTFDLDASRALVKEFQDFLNKQNGSLPILFTEVDGPYDKTSKYYEVSDIPFNFGLITKLNEQGMTLAQRINKTVMEYLASIPKGKIPNWVTGHDDHERVGNRVGKKKRHAMNVLALTLPGMVSTYYGEEIGMLNGKTTNPDDPMESARTPMQWNAEANAGFSTGKAWLEVGSDYKSINVATEKTDKDSIYSKYKELVGLRRNASALVEGVLKEVHTDLQVFSFIRSHENQHFLIIINFGDDSWNGDLDKISGRGTVVFDTESNMVGQEVDVNKIKLNRGQAIILKNGKNEWHLQ</sequence>